<reference evidence="1 2" key="1">
    <citation type="submission" date="2014-04" db="EMBL/GenBank/DDBJ databases">
        <authorList>
            <consortium name="DOE Joint Genome Institute"/>
            <person name="Kuo A."/>
            <person name="Ruytinx J."/>
            <person name="Rineau F."/>
            <person name="Colpaert J."/>
            <person name="Kohler A."/>
            <person name="Nagy L.G."/>
            <person name="Floudas D."/>
            <person name="Copeland A."/>
            <person name="Barry K.W."/>
            <person name="Cichocki N."/>
            <person name="Veneault-Fourrey C."/>
            <person name="LaButti K."/>
            <person name="Lindquist E.A."/>
            <person name="Lipzen A."/>
            <person name="Lundell T."/>
            <person name="Morin E."/>
            <person name="Murat C."/>
            <person name="Sun H."/>
            <person name="Tunlid A."/>
            <person name="Henrissat B."/>
            <person name="Grigoriev I.V."/>
            <person name="Hibbett D.S."/>
            <person name="Martin F."/>
            <person name="Nordberg H.P."/>
            <person name="Cantor M.N."/>
            <person name="Hua S.X."/>
        </authorList>
    </citation>
    <scope>NUCLEOTIDE SEQUENCE [LARGE SCALE GENOMIC DNA]</scope>
    <source>
        <strain evidence="1 2">UH-Slu-Lm8-n1</strain>
    </source>
</reference>
<proteinExistence type="predicted"/>
<sequence length="91" mass="9953">MPAEPASRREFFVNRLDQNGHIDAMGDESSNRVSVRYAGMDSNGLCVCALHDLKNELVMVNLESAEAAYVVVSSSLDASNMTRRLPIHQSG</sequence>
<name>A0A0D0A9L1_9AGAM</name>
<protein>
    <submittedName>
        <fullName evidence="1">Uncharacterized protein</fullName>
    </submittedName>
</protein>
<accession>A0A0D0A9L1</accession>
<dbReference type="HOGENOM" id="CLU_2428542_0_0_1"/>
<dbReference type="AlphaFoldDB" id="A0A0D0A9L1"/>
<gene>
    <name evidence="1" type="ORF">CY34DRAFT_812644</name>
</gene>
<dbReference type="InParanoid" id="A0A0D0A9L1"/>
<keyword evidence="2" id="KW-1185">Reference proteome</keyword>
<dbReference type="EMBL" id="KN835697">
    <property type="protein sequence ID" value="KIK34834.1"/>
    <property type="molecule type" value="Genomic_DNA"/>
</dbReference>
<evidence type="ECO:0000313" key="1">
    <source>
        <dbReference type="EMBL" id="KIK34834.1"/>
    </source>
</evidence>
<organism evidence="1 2">
    <name type="scientific">Suillus luteus UH-Slu-Lm8-n1</name>
    <dbReference type="NCBI Taxonomy" id="930992"/>
    <lineage>
        <taxon>Eukaryota</taxon>
        <taxon>Fungi</taxon>
        <taxon>Dikarya</taxon>
        <taxon>Basidiomycota</taxon>
        <taxon>Agaricomycotina</taxon>
        <taxon>Agaricomycetes</taxon>
        <taxon>Agaricomycetidae</taxon>
        <taxon>Boletales</taxon>
        <taxon>Suillineae</taxon>
        <taxon>Suillaceae</taxon>
        <taxon>Suillus</taxon>
    </lineage>
</organism>
<evidence type="ECO:0000313" key="2">
    <source>
        <dbReference type="Proteomes" id="UP000054485"/>
    </source>
</evidence>
<dbReference type="Proteomes" id="UP000054485">
    <property type="component" value="Unassembled WGS sequence"/>
</dbReference>
<reference evidence="2" key="2">
    <citation type="submission" date="2015-01" db="EMBL/GenBank/DDBJ databases">
        <title>Evolutionary Origins and Diversification of the Mycorrhizal Mutualists.</title>
        <authorList>
            <consortium name="DOE Joint Genome Institute"/>
            <consortium name="Mycorrhizal Genomics Consortium"/>
            <person name="Kohler A."/>
            <person name="Kuo A."/>
            <person name="Nagy L.G."/>
            <person name="Floudas D."/>
            <person name="Copeland A."/>
            <person name="Barry K.W."/>
            <person name="Cichocki N."/>
            <person name="Veneault-Fourrey C."/>
            <person name="LaButti K."/>
            <person name="Lindquist E.A."/>
            <person name="Lipzen A."/>
            <person name="Lundell T."/>
            <person name="Morin E."/>
            <person name="Murat C."/>
            <person name="Riley R."/>
            <person name="Ohm R."/>
            <person name="Sun H."/>
            <person name="Tunlid A."/>
            <person name="Henrissat B."/>
            <person name="Grigoriev I.V."/>
            <person name="Hibbett D.S."/>
            <person name="Martin F."/>
        </authorList>
    </citation>
    <scope>NUCLEOTIDE SEQUENCE [LARGE SCALE GENOMIC DNA]</scope>
    <source>
        <strain evidence="2">UH-Slu-Lm8-n1</strain>
    </source>
</reference>